<evidence type="ECO:0000256" key="1">
    <source>
        <dbReference type="ARBA" id="ARBA00006333"/>
    </source>
</evidence>
<dbReference type="Proteomes" id="UP000799444">
    <property type="component" value="Unassembled WGS sequence"/>
</dbReference>
<accession>A0A9P4QNF3</accession>
<reference evidence="3" key="1">
    <citation type="journal article" date="2020" name="Stud. Mycol.">
        <title>101 Dothideomycetes genomes: a test case for predicting lifestyles and emergence of pathogens.</title>
        <authorList>
            <person name="Haridas S."/>
            <person name="Albert R."/>
            <person name="Binder M."/>
            <person name="Bloem J."/>
            <person name="Labutti K."/>
            <person name="Salamov A."/>
            <person name="Andreopoulos B."/>
            <person name="Baker S."/>
            <person name="Barry K."/>
            <person name="Bills G."/>
            <person name="Bluhm B."/>
            <person name="Cannon C."/>
            <person name="Castanera R."/>
            <person name="Culley D."/>
            <person name="Daum C."/>
            <person name="Ezra D."/>
            <person name="Gonzalez J."/>
            <person name="Henrissat B."/>
            <person name="Kuo A."/>
            <person name="Liang C."/>
            <person name="Lipzen A."/>
            <person name="Lutzoni F."/>
            <person name="Magnuson J."/>
            <person name="Mondo S."/>
            <person name="Nolan M."/>
            <person name="Ohm R."/>
            <person name="Pangilinan J."/>
            <person name="Park H.-J."/>
            <person name="Ramirez L."/>
            <person name="Alfaro M."/>
            <person name="Sun H."/>
            <person name="Tritt A."/>
            <person name="Yoshinaga Y."/>
            <person name="Zwiers L.-H."/>
            <person name="Turgeon B."/>
            <person name="Goodwin S."/>
            <person name="Spatafora J."/>
            <person name="Crous P."/>
            <person name="Grigoriev I."/>
        </authorList>
    </citation>
    <scope>NUCLEOTIDE SEQUENCE</scope>
    <source>
        <strain evidence="3">CBS 125425</strain>
    </source>
</reference>
<dbReference type="InterPro" id="IPR008930">
    <property type="entry name" value="Terpenoid_cyclase/PrenylTrfase"/>
</dbReference>
<dbReference type="GO" id="GO:0016102">
    <property type="term" value="P:diterpenoid biosynthetic process"/>
    <property type="evidence" value="ECO:0007669"/>
    <property type="project" value="TreeGrafter"/>
</dbReference>
<dbReference type="InterPro" id="IPR050148">
    <property type="entry name" value="Terpene_synthase-like"/>
</dbReference>
<dbReference type="OrthoDB" id="2343925at2759"/>
<evidence type="ECO:0000313" key="3">
    <source>
        <dbReference type="EMBL" id="KAF2728061.1"/>
    </source>
</evidence>
<dbReference type="SUPFAM" id="SSF48239">
    <property type="entry name" value="Terpenoid cyclases/Protein prenyltransferases"/>
    <property type="match status" value="1"/>
</dbReference>
<organism evidence="3 4">
    <name type="scientific">Polyplosphaeria fusca</name>
    <dbReference type="NCBI Taxonomy" id="682080"/>
    <lineage>
        <taxon>Eukaryota</taxon>
        <taxon>Fungi</taxon>
        <taxon>Dikarya</taxon>
        <taxon>Ascomycota</taxon>
        <taxon>Pezizomycotina</taxon>
        <taxon>Dothideomycetes</taxon>
        <taxon>Pleosporomycetidae</taxon>
        <taxon>Pleosporales</taxon>
        <taxon>Tetraplosphaeriaceae</taxon>
        <taxon>Polyplosphaeria</taxon>
    </lineage>
</organism>
<dbReference type="GO" id="GO:0000287">
    <property type="term" value="F:magnesium ion binding"/>
    <property type="evidence" value="ECO:0007669"/>
    <property type="project" value="TreeGrafter"/>
</dbReference>
<dbReference type="AlphaFoldDB" id="A0A9P4QNF3"/>
<dbReference type="PANTHER" id="PTHR31739:SF25">
    <property type="entry name" value="(E,E)-GERANYLLINALOOL SYNTHASE"/>
    <property type="match status" value="1"/>
</dbReference>
<dbReference type="EMBL" id="ML996297">
    <property type="protein sequence ID" value="KAF2728061.1"/>
    <property type="molecule type" value="Genomic_DNA"/>
</dbReference>
<evidence type="ECO:0000256" key="2">
    <source>
        <dbReference type="SAM" id="MobiDB-lite"/>
    </source>
</evidence>
<feature type="compositionally biased region" description="Low complexity" evidence="2">
    <location>
        <begin position="703"/>
        <end position="714"/>
    </location>
</feature>
<dbReference type="Gene3D" id="1.50.10.20">
    <property type="match status" value="1"/>
</dbReference>
<dbReference type="GO" id="GO:0010333">
    <property type="term" value="F:terpene synthase activity"/>
    <property type="evidence" value="ECO:0007669"/>
    <property type="project" value="InterPro"/>
</dbReference>
<keyword evidence="4" id="KW-1185">Reference proteome</keyword>
<comment type="caution">
    <text evidence="3">The sequence shown here is derived from an EMBL/GenBank/DDBJ whole genome shotgun (WGS) entry which is preliminary data.</text>
</comment>
<dbReference type="Gene3D" id="1.50.10.160">
    <property type="match status" value="1"/>
</dbReference>
<name>A0A9P4QNF3_9PLEO</name>
<sequence length="919" mass="101829">MDRLSPGNGVGCPTPQQIFTYIGELSKSEHGLNRFGTFSPALYDSAWLSMVYTRDGASRFPQCFAHILASQKEDGTWTSYGSQIDGILNTLAALLAMFERRKRIPTEIDALDGKINSAKSGLHRLLEEWDVESTVHVGFEILVTSILRQLQSFGVQFAFPGRALLESVYERKMQKFSPRMVYGTHQMTILHSVEALAGVIEFDMIKHHCTKETGIMASPAATAAYLIYSTEWDVRAEHYLESVLSAYGNSGEVPSAFPTPIFEISWTLSNLLSHSTEELALDAETVSKISALLRKPLESQGGIVGFAPGLLPDADDTARTLMTLKRLGVPIDCAPMVKKFENGDHFRTYELERNPSVSANCNVLLALLESETADEHVPEIVKILTFLLTVWSSGEVPDKWNVSPQYTSMLMVEAFVSLLKRYNSGVLQSLPAKIVRQQIPVALSQILLRTLSSQREDGSWSSSLEETSYSIITISECTSLPFNDPTIARLTKAVELAQSYLKAHYATDPSNHYFWVEKTTYQSYFLKIAYCSMALYTQNSSTSYITWTPEIISAFDVPTSHSKKIAMLLTSLPIFRASPLASPDLVLLEAMHAAKDLRKAQNTIMQRDEIGFTKDKYLEYIPVIWLACNHIGGHALKDSVIKDMLLLSLLNYQIDEYMESVVSKLSPSSLSSLSTQIFHECGLHQHFSNPHPTIPPPKRRKLSTSSTTNDTFDTFDTPHSEALTPILSVLRRYTSHILTHPSILLSPPWLRLSLALELHNYLLAQLSHNADNASLSASPSSPFTPRTPATATYHKWVHSTGADDTSCPFSWHFFIALMSAGTPGTTCLDGMVARYAAEAMVRGLAVLCRMYNDFGSVGRDREEGNLNSVDFEELSGQGEEGEGRKAVLMRVAEEVERRGVEGAWGGGGGETLMPHDISG</sequence>
<evidence type="ECO:0000313" key="4">
    <source>
        <dbReference type="Proteomes" id="UP000799444"/>
    </source>
</evidence>
<proteinExistence type="inferred from homology"/>
<dbReference type="PANTHER" id="PTHR31739">
    <property type="entry name" value="ENT-COPALYL DIPHOSPHATE SYNTHASE, CHLOROPLASTIC"/>
    <property type="match status" value="1"/>
</dbReference>
<protein>
    <submittedName>
        <fullName evidence="3">Uncharacterized protein</fullName>
    </submittedName>
</protein>
<gene>
    <name evidence="3" type="ORF">EJ04DRAFT_556991</name>
</gene>
<feature type="region of interest" description="Disordered" evidence="2">
    <location>
        <begin position="689"/>
        <end position="714"/>
    </location>
</feature>
<comment type="similarity">
    <text evidence="1">Belongs to the terpene synthase family.</text>
</comment>